<feature type="domain" description="N-acetyltransferase" evidence="1">
    <location>
        <begin position="12"/>
        <end position="159"/>
    </location>
</feature>
<gene>
    <name evidence="2" type="ORF">Pan14r_51990</name>
</gene>
<dbReference type="Proteomes" id="UP000317238">
    <property type="component" value="Unassembled WGS sequence"/>
</dbReference>
<protein>
    <submittedName>
        <fullName evidence="2">Ribosomal-protein-alanine N-acetyltransferase</fullName>
    </submittedName>
</protein>
<proteinExistence type="predicted"/>
<name>A0A5C5XSY3_9PLAN</name>
<dbReference type="InterPro" id="IPR000182">
    <property type="entry name" value="GNAT_dom"/>
</dbReference>
<evidence type="ECO:0000313" key="2">
    <source>
        <dbReference type="EMBL" id="TWT65651.1"/>
    </source>
</evidence>
<dbReference type="Gene3D" id="3.40.630.30">
    <property type="match status" value="1"/>
</dbReference>
<organism evidence="2 3">
    <name type="scientific">Crateriforma conspicua</name>
    <dbReference type="NCBI Taxonomy" id="2527996"/>
    <lineage>
        <taxon>Bacteria</taxon>
        <taxon>Pseudomonadati</taxon>
        <taxon>Planctomycetota</taxon>
        <taxon>Planctomycetia</taxon>
        <taxon>Planctomycetales</taxon>
        <taxon>Planctomycetaceae</taxon>
        <taxon>Crateriforma</taxon>
    </lineage>
</organism>
<evidence type="ECO:0000313" key="3">
    <source>
        <dbReference type="Proteomes" id="UP000317238"/>
    </source>
</evidence>
<keyword evidence="3" id="KW-1185">Reference proteome</keyword>
<dbReference type="EMBL" id="SJPL01000002">
    <property type="protein sequence ID" value="TWT65651.1"/>
    <property type="molecule type" value="Genomic_DNA"/>
</dbReference>
<dbReference type="PROSITE" id="PS51186">
    <property type="entry name" value="GNAT"/>
    <property type="match status" value="1"/>
</dbReference>
<evidence type="ECO:0000259" key="1">
    <source>
        <dbReference type="PROSITE" id="PS51186"/>
    </source>
</evidence>
<comment type="caution">
    <text evidence="2">The sequence shown here is derived from an EMBL/GenBank/DDBJ whole genome shotgun (WGS) entry which is preliminary data.</text>
</comment>
<dbReference type="SUPFAM" id="SSF55729">
    <property type="entry name" value="Acyl-CoA N-acyltransferases (Nat)"/>
    <property type="match status" value="1"/>
</dbReference>
<sequence length="180" mass="20326">MSLLIANGSEEFNIRWMIRRDMPDVLGIEDNSFAEPWSLDDFTKCLRQRSVIGFVAETDDRVVGFMIYQLHLHHIELLSLAVEAGFRQCGIGSAMIGKLRGKLSHERRSSIQTFVSESSLDAQLFFKARGFRCIEIVHDHFETPNADASTAYLMQFSYSGCCTQSGNRISGFFGSNKEVI</sequence>
<dbReference type="RefSeq" id="WP_197204090.1">
    <property type="nucleotide sequence ID" value="NZ_SJPL01000002.1"/>
</dbReference>
<dbReference type="GO" id="GO:0016747">
    <property type="term" value="F:acyltransferase activity, transferring groups other than amino-acyl groups"/>
    <property type="evidence" value="ECO:0007669"/>
    <property type="project" value="InterPro"/>
</dbReference>
<dbReference type="InterPro" id="IPR016181">
    <property type="entry name" value="Acyl_CoA_acyltransferase"/>
</dbReference>
<keyword evidence="2" id="KW-0808">Transferase</keyword>
<dbReference type="AlphaFoldDB" id="A0A5C5XSY3"/>
<reference evidence="2 3" key="1">
    <citation type="submission" date="2019-02" db="EMBL/GenBank/DDBJ databases">
        <title>Deep-cultivation of Planctomycetes and their phenomic and genomic characterization uncovers novel biology.</title>
        <authorList>
            <person name="Wiegand S."/>
            <person name="Jogler M."/>
            <person name="Boedeker C."/>
            <person name="Pinto D."/>
            <person name="Vollmers J."/>
            <person name="Rivas-Marin E."/>
            <person name="Kohn T."/>
            <person name="Peeters S.H."/>
            <person name="Heuer A."/>
            <person name="Rast P."/>
            <person name="Oberbeckmann S."/>
            <person name="Bunk B."/>
            <person name="Jeske O."/>
            <person name="Meyerdierks A."/>
            <person name="Storesund J.E."/>
            <person name="Kallscheuer N."/>
            <person name="Luecker S."/>
            <person name="Lage O.M."/>
            <person name="Pohl T."/>
            <person name="Merkel B.J."/>
            <person name="Hornburger P."/>
            <person name="Mueller R.-W."/>
            <person name="Bruemmer F."/>
            <person name="Labrenz M."/>
            <person name="Spormann A.M."/>
            <person name="Op Den Camp H."/>
            <person name="Overmann J."/>
            <person name="Amann R."/>
            <person name="Jetten M.S.M."/>
            <person name="Mascher T."/>
            <person name="Medema M.H."/>
            <person name="Devos D.P."/>
            <person name="Kaster A.-K."/>
            <person name="Ovreas L."/>
            <person name="Rohde M."/>
            <person name="Galperin M.Y."/>
            <person name="Jogler C."/>
        </authorList>
    </citation>
    <scope>NUCLEOTIDE SEQUENCE [LARGE SCALE GENOMIC DNA]</scope>
    <source>
        <strain evidence="2 3">Pan14r</strain>
    </source>
</reference>
<accession>A0A5C5XSY3</accession>
<dbReference type="CDD" id="cd04301">
    <property type="entry name" value="NAT_SF"/>
    <property type="match status" value="1"/>
</dbReference>
<dbReference type="Pfam" id="PF00583">
    <property type="entry name" value="Acetyltransf_1"/>
    <property type="match status" value="1"/>
</dbReference>